<proteinExistence type="predicted"/>
<reference evidence="1 2" key="1">
    <citation type="journal article" date="2013" name="J. Virol.">
        <title>New Insights into the Evolution of Entomopoxvirinae from the Complete Genome Sequences of Four Entomopoxviruses Infecting Adoxophyes honmai, Choristoneura biennis, Choristoneura rosaceana, and Mythimna separata.</title>
        <authorList>
            <person name="Theze J."/>
            <person name="Takatsuka J."/>
            <person name="Li Z."/>
            <person name="Gallais J."/>
            <person name="Doucet D."/>
            <person name="Arif B."/>
            <person name="Nakai M."/>
            <person name="Herniou E.A."/>
        </authorList>
    </citation>
    <scope>NUCLEOTIDE SEQUENCE [LARGE SCALE GENOMIC DNA]</scope>
</reference>
<dbReference type="Proteomes" id="UP000792671">
    <property type="component" value="Genome"/>
</dbReference>
<evidence type="ECO:0000313" key="2">
    <source>
        <dbReference type="Proteomes" id="UP000792671"/>
    </source>
</evidence>
<sequence length="62" mass="7670">MEDMLLFSLSDIFNFSKSCNFYKNLKSFIPQFIQFNSVIFDDKFIKDILLFYYKTYLYFFLN</sequence>
<gene>
    <name evidence="1" type="ORF">MYSEV_291</name>
</gene>
<dbReference type="KEGG" id="vg:15613913"/>
<dbReference type="RefSeq" id="YP_008003808.1">
    <property type="nucleotide sequence ID" value="NC_021246.1"/>
</dbReference>
<keyword evidence="2" id="KW-1185">Reference proteome</keyword>
<dbReference type="EMBL" id="HF679134">
    <property type="protein sequence ID" value="CCU56489.1"/>
    <property type="molecule type" value="Genomic_DNA"/>
</dbReference>
<dbReference type="GeneID" id="15613913"/>
<evidence type="ECO:0000313" key="1">
    <source>
        <dbReference type="EMBL" id="CCU56489.1"/>
    </source>
</evidence>
<protein>
    <submittedName>
        <fullName evidence="1">Uncharacterized protein</fullName>
    </submittedName>
</protein>
<name>A0A916KQF9_9POXV</name>
<accession>A0A916KQF9</accession>
<organism evidence="1 2">
    <name type="scientific">Mythimna separata entomopoxvirus 'L'</name>
    <dbReference type="NCBI Taxonomy" id="1293572"/>
    <lineage>
        <taxon>Viruses</taxon>
        <taxon>Varidnaviria</taxon>
        <taxon>Bamfordvirae</taxon>
        <taxon>Nucleocytoviricota</taxon>
        <taxon>Pokkesviricetes</taxon>
        <taxon>Chitovirales</taxon>
        <taxon>Poxviridae</taxon>
        <taxon>Entomopoxvirinae</taxon>
        <taxon>Betaentomopoxvirus</taxon>
        <taxon>Betaentomopoxvirus mseparata</taxon>
        <taxon>Mythimna separata entomopoxvirus</taxon>
    </lineage>
</organism>